<dbReference type="InterPro" id="IPR005522">
    <property type="entry name" value="IPK"/>
</dbReference>
<evidence type="ECO:0000256" key="8">
    <source>
        <dbReference type="RuleBase" id="RU363090"/>
    </source>
</evidence>
<dbReference type="PANTHER" id="PTHR12400">
    <property type="entry name" value="INOSITOL POLYPHOSPHATE KINASE"/>
    <property type="match status" value="1"/>
</dbReference>
<dbReference type="GO" id="GO:0005737">
    <property type="term" value="C:cytoplasm"/>
    <property type="evidence" value="ECO:0007669"/>
    <property type="project" value="TreeGrafter"/>
</dbReference>
<evidence type="ECO:0000256" key="4">
    <source>
        <dbReference type="ARBA" id="ARBA00022777"/>
    </source>
</evidence>
<evidence type="ECO:0000256" key="2">
    <source>
        <dbReference type="ARBA" id="ARBA00022679"/>
    </source>
</evidence>
<evidence type="ECO:0000256" key="6">
    <source>
        <dbReference type="ARBA" id="ARBA00036164"/>
    </source>
</evidence>
<proteinExistence type="inferred from homology"/>
<dbReference type="GO" id="GO:0005634">
    <property type="term" value="C:nucleus"/>
    <property type="evidence" value="ECO:0007669"/>
    <property type="project" value="TreeGrafter"/>
</dbReference>
<accession>A0A3B4FQW9</accession>
<dbReference type="InterPro" id="IPR038286">
    <property type="entry name" value="IPK_sf"/>
</dbReference>
<dbReference type="Gene3D" id="3.30.470.160">
    <property type="entry name" value="Inositol polyphosphate kinase"/>
    <property type="match status" value="1"/>
</dbReference>
<dbReference type="Ensembl" id="ENSPNYT00000011951.1">
    <property type="protein sequence ID" value="ENSPNYP00000011671.1"/>
    <property type="gene ID" value="ENSPNYG00000008829.1"/>
</dbReference>
<dbReference type="EC" id="2.7.-.-" evidence="8"/>
<dbReference type="GO" id="GO:0047326">
    <property type="term" value="F:inositol-1,3,4,6-tetrakisphosphate 5-kinase activity"/>
    <property type="evidence" value="ECO:0007669"/>
    <property type="project" value="RHEA"/>
</dbReference>
<keyword evidence="4 8" id="KW-0418">Kinase</keyword>
<feature type="region of interest" description="Disordered" evidence="9">
    <location>
        <begin position="1"/>
        <end position="47"/>
    </location>
</feature>
<evidence type="ECO:0000256" key="9">
    <source>
        <dbReference type="SAM" id="MobiDB-lite"/>
    </source>
</evidence>
<evidence type="ECO:0000256" key="1">
    <source>
        <dbReference type="ARBA" id="ARBA00007374"/>
    </source>
</evidence>
<feature type="region of interest" description="Disordered" evidence="9">
    <location>
        <begin position="314"/>
        <end position="372"/>
    </location>
</feature>
<keyword evidence="2 8" id="KW-0808">Transferase</keyword>
<dbReference type="SUPFAM" id="SSF56104">
    <property type="entry name" value="SAICAR synthase-like"/>
    <property type="match status" value="1"/>
</dbReference>
<feature type="compositionally biased region" description="Low complexity" evidence="9">
    <location>
        <begin position="326"/>
        <end position="337"/>
    </location>
</feature>
<evidence type="ECO:0000256" key="3">
    <source>
        <dbReference type="ARBA" id="ARBA00022741"/>
    </source>
</evidence>
<organism evidence="10">
    <name type="scientific">Pundamilia nyererei</name>
    <dbReference type="NCBI Taxonomy" id="303518"/>
    <lineage>
        <taxon>Eukaryota</taxon>
        <taxon>Metazoa</taxon>
        <taxon>Chordata</taxon>
        <taxon>Craniata</taxon>
        <taxon>Vertebrata</taxon>
        <taxon>Euteleostomi</taxon>
        <taxon>Actinopterygii</taxon>
        <taxon>Neopterygii</taxon>
        <taxon>Teleostei</taxon>
        <taxon>Neoteleostei</taxon>
        <taxon>Acanthomorphata</taxon>
        <taxon>Ovalentaria</taxon>
        <taxon>Cichlomorphae</taxon>
        <taxon>Cichliformes</taxon>
        <taxon>Cichlidae</taxon>
        <taxon>African cichlids</taxon>
        <taxon>Pseudocrenilabrinae</taxon>
        <taxon>Haplochromini</taxon>
        <taxon>Pundamilia</taxon>
    </lineage>
</organism>
<feature type="compositionally biased region" description="Basic and acidic residues" evidence="9">
    <location>
        <begin position="314"/>
        <end position="323"/>
    </location>
</feature>
<reference evidence="10" key="1">
    <citation type="submission" date="2023-09" db="UniProtKB">
        <authorList>
            <consortium name="Ensembl"/>
        </authorList>
    </citation>
    <scope>IDENTIFICATION</scope>
</reference>
<dbReference type="GO" id="GO:0005524">
    <property type="term" value="F:ATP binding"/>
    <property type="evidence" value="ECO:0007669"/>
    <property type="project" value="UniProtKB-KW"/>
</dbReference>
<dbReference type="GO" id="GO:0032958">
    <property type="term" value="P:inositol phosphate biosynthetic process"/>
    <property type="evidence" value="ECO:0007669"/>
    <property type="project" value="InterPro"/>
</dbReference>
<comment type="similarity">
    <text evidence="1 8">Belongs to the inositol phosphokinase (IPK) family.</text>
</comment>
<comment type="catalytic activity">
    <reaction evidence="6">
        <text>1D-myo-inositol 1,4,5-trisphosphate + 2 ATP = 1D-myo-inositol 1,3,4,5,6-pentakisphosphate + 2 ADP + 2 H(+)</text>
        <dbReference type="Rhea" id="RHEA:32359"/>
        <dbReference type="ChEBI" id="CHEBI:15378"/>
        <dbReference type="ChEBI" id="CHEBI:30616"/>
        <dbReference type="ChEBI" id="CHEBI:57733"/>
        <dbReference type="ChEBI" id="CHEBI:203600"/>
        <dbReference type="ChEBI" id="CHEBI:456216"/>
        <dbReference type="EC" id="2.7.1.151"/>
    </reaction>
</comment>
<dbReference type="GeneTree" id="ENSGT00940000155309"/>
<evidence type="ECO:0000256" key="7">
    <source>
        <dbReference type="ARBA" id="ARBA00036525"/>
    </source>
</evidence>
<dbReference type="GO" id="GO:0008440">
    <property type="term" value="F:inositol-1,4,5-trisphosphate 3-kinase activity"/>
    <property type="evidence" value="ECO:0007669"/>
    <property type="project" value="TreeGrafter"/>
</dbReference>
<keyword evidence="3" id="KW-0547">Nucleotide-binding</keyword>
<keyword evidence="5" id="KW-0067">ATP-binding</keyword>
<evidence type="ECO:0000313" key="10">
    <source>
        <dbReference type="Ensembl" id="ENSPNYP00000011671.1"/>
    </source>
</evidence>
<evidence type="ECO:0000256" key="5">
    <source>
        <dbReference type="ARBA" id="ARBA00022840"/>
    </source>
</evidence>
<dbReference type="Pfam" id="PF03770">
    <property type="entry name" value="IPK"/>
    <property type="match status" value="1"/>
</dbReference>
<dbReference type="AlphaFoldDB" id="A0A3B4FQW9"/>
<sequence>MESSVALGRLELAHSSSAGGVTSRLPGGAPPKEKPGQPPSGLQSQAHLNGCVPLSHQVAGHKYGVDKVGILQHPDGTVLKQLQPPPRGPREMQFYSMVYAEDCCDPCLLELQTYLPRYYGTWSSPDRPNDLYLKLEDVTRHFIKPCIMDVKLGQRSYDPYASQEKREQQIRKYPLMEEIGFLVLGLRVYKVCTDTFDSYDQHYGRGLVKDTLKDGLSKFFHNGVSLRKDAVAASIRRVQRILRWFESQHQLTFYASSLLFVYEGLPSSVSSSSLSSLLSSPSISPTEVAEYNNNNIQVAEHWDYSLDAVYSNRRKGEDGHRGDGGAVSAVSGDGVSAPGEEDNSAWKQSRELQRPPNGNGNKSQLQEKDVDREDEVEVRMIDFAHVFPSESQDHGYIYGLKRLLTVLEQILCDAA</sequence>
<name>A0A3B4FQW9_9CICH</name>
<dbReference type="PANTHER" id="PTHR12400:SF51">
    <property type="entry name" value="INOSITOL POLYPHOSPHATE MULTIKINASE"/>
    <property type="match status" value="1"/>
</dbReference>
<comment type="catalytic activity">
    <reaction evidence="7">
        <text>1D-myo-inositol 1,3,4,6-tetrakisphosphate + ATP = 1D-myo-inositol 1,3,4,5,6-pentakisphosphate + ADP + H(+)</text>
        <dbReference type="Rhea" id="RHEA:12717"/>
        <dbReference type="ChEBI" id="CHEBI:15378"/>
        <dbReference type="ChEBI" id="CHEBI:30616"/>
        <dbReference type="ChEBI" id="CHEBI:57660"/>
        <dbReference type="ChEBI" id="CHEBI:57733"/>
        <dbReference type="ChEBI" id="CHEBI:456216"/>
        <dbReference type="EC" id="2.7.1.140"/>
    </reaction>
</comment>
<protein>
    <recommendedName>
        <fullName evidence="8">Kinase</fullName>
        <ecNumber evidence="8">2.7.-.-</ecNumber>
    </recommendedName>
</protein>